<evidence type="ECO:0000256" key="1">
    <source>
        <dbReference type="SAM" id="Coils"/>
    </source>
</evidence>
<dbReference type="InterPro" id="IPR056073">
    <property type="entry name" value="DUF7656"/>
</dbReference>
<dbReference type="Pfam" id="PF24676">
    <property type="entry name" value="DUF7656"/>
    <property type="match status" value="1"/>
</dbReference>
<dbReference type="InterPro" id="IPR056072">
    <property type="entry name" value="SNTX_MACPF/CDC-like_dom"/>
</dbReference>
<dbReference type="InterPro" id="IPR027417">
    <property type="entry name" value="P-loop_NTPase"/>
</dbReference>
<dbReference type="Pfam" id="PF24674">
    <property type="entry name" value="MACPF_SNTX"/>
    <property type="match status" value="1"/>
</dbReference>
<gene>
    <name evidence="6" type="ORF">EDB81DRAFT_771616</name>
</gene>
<evidence type="ECO:0000256" key="2">
    <source>
        <dbReference type="SAM" id="MobiDB-lite"/>
    </source>
</evidence>
<dbReference type="EMBL" id="JAGMUV010000001">
    <property type="protein sequence ID" value="KAH7175972.1"/>
    <property type="molecule type" value="Genomic_DNA"/>
</dbReference>
<comment type="caution">
    <text evidence="6">The sequence shown here is derived from an EMBL/GenBank/DDBJ whole genome shotgun (WGS) entry which is preliminary data.</text>
</comment>
<reference evidence="6" key="1">
    <citation type="journal article" date="2021" name="Nat. Commun.">
        <title>Genetic determinants of endophytism in the Arabidopsis root mycobiome.</title>
        <authorList>
            <person name="Mesny F."/>
            <person name="Miyauchi S."/>
            <person name="Thiergart T."/>
            <person name="Pickel B."/>
            <person name="Atanasova L."/>
            <person name="Karlsson M."/>
            <person name="Huettel B."/>
            <person name="Barry K.W."/>
            <person name="Haridas S."/>
            <person name="Chen C."/>
            <person name="Bauer D."/>
            <person name="Andreopoulos W."/>
            <person name="Pangilinan J."/>
            <person name="LaButti K."/>
            <person name="Riley R."/>
            <person name="Lipzen A."/>
            <person name="Clum A."/>
            <person name="Drula E."/>
            <person name="Henrissat B."/>
            <person name="Kohler A."/>
            <person name="Grigoriev I.V."/>
            <person name="Martin F.M."/>
            <person name="Hacquard S."/>
        </authorList>
    </citation>
    <scope>NUCLEOTIDE SEQUENCE</scope>
    <source>
        <strain evidence="6">MPI-CAGE-AT-0147</strain>
    </source>
</reference>
<sequence>MASAHPEVRQALSQSGRGPPATLGSLYDARSEEVLMRSILKATTLPPESVVSSDGPGLKYKHTTTDSLEEKFSNLDISTELGVSVLCGMLGGGWCVEYLSKKKMNTRIRQASTICITPTKTEILRLENDDLKNCLDLGALHTQGATHVICGIEWGARTLVTVKESTRSVDTNREIKGKLDNKPSEPGDNPGENGKAVSPTPAVNKGILSRLAKFIGEIHVSGKAEWDSTLSSMATSLDFEIAADVANVAEGGIPANIEGVKDFLRSIPSSLQGVNGGKGVPISFYLLPITEVAEMFKIEIRHDTIVRRLEQDGLDGSVDLLEELETTTRDLGDYVALVEQHSFCVPRGHIEEAQKQLRSAKRNEKSFKRSLATAITEIRSGSEGMDSLFQLLGDFSSSKPDGKNHRSILNKYVDKMSFADTVKDAGGEYISHDMLNSAISSSKTSDMYILYCNGAVQDRSGWNDERQTLIDLLNGQADDYHVLVVDYDVPVPKALEKTYIEQRRGGQVIVPNVTQHWKDLAELCQLKCGVNGRADRTRSVAPPSSRRVVRIPCPGESCFGTGKLKWTCPTCQDPVCYGFTDDYLYCLCSRYHFTDGVFKCNRPIHGAKFVKYGDEDLHQRLKSLDPFEEYNILVLGRSGVGKSMLINALVNYLEFDSLHDAITDPGPLQYIIPCSFSYQDEELNDHQVVVGKETLWERFSRTGQSSTKKTLTYCFNMDGKTIRFIDTPGINDTEGIDQDHENGKDIFRMLESIDKLSAILILLQPNETRLDAPFKFCITELLSRLHSDTSKNLLFGFTNASGTNFTLGATKGPLDCMLEELQTGIARGETNQYFFDSKGFMFLAAYKQNLAYMPGGERDHGMSWAKSASEAHRLITTVMRLPTHDMDMTLKLNRTRTFLEGMAKPLAKFTTSTKTAQKKLEDAERELVEVVALGGDLAEKAKTKITIVVPVRHDLSRPRTVCAHPSCTSQVKDEEGVLQTVFKTICHDNCDITMPDEIKGAEDLINCSPFRRWLPWIRLVGGYECVHENCKHGWKEHMHISYEFRDETRRVDDDAVLDEIRSNADAKELLNRKIQTAQEHQQIMRKERGQIRAARALFFVYLSNNAVGKSRAYSDATIQYLNLQIGVADQDGKTDKAAELMLQRSMHRDEVKALEEAITEGTVAVPDERAVDETIAGLKSMSLFGKNLSDAVKPRNVEVEGSRFIFVPSKPKSKKRAWYRWD</sequence>
<feature type="domain" description="DUF7656" evidence="4">
    <location>
        <begin position="422"/>
        <end position="517"/>
    </location>
</feature>
<dbReference type="PANTHER" id="PTHR32046:SF11">
    <property type="entry name" value="IMMUNE-ASSOCIATED NUCLEOTIDE-BINDING PROTEIN 10-LIKE"/>
    <property type="match status" value="1"/>
</dbReference>
<dbReference type="SUPFAM" id="SSF52540">
    <property type="entry name" value="P-loop containing nucleoside triphosphate hydrolases"/>
    <property type="match status" value="1"/>
</dbReference>
<evidence type="ECO:0000313" key="6">
    <source>
        <dbReference type="EMBL" id="KAH7175972.1"/>
    </source>
</evidence>
<dbReference type="Pfam" id="PF26633">
    <property type="entry name" value="DUF8206"/>
    <property type="match status" value="1"/>
</dbReference>
<evidence type="ECO:0008006" key="8">
    <source>
        <dbReference type="Google" id="ProtNLM"/>
    </source>
</evidence>
<name>A0A9P9FTK9_9HYPO</name>
<proteinExistence type="predicted"/>
<organism evidence="6 7">
    <name type="scientific">Dactylonectria macrodidyma</name>
    <dbReference type="NCBI Taxonomy" id="307937"/>
    <lineage>
        <taxon>Eukaryota</taxon>
        <taxon>Fungi</taxon>
        <taxon>Dikarya</taxon>
        <taxon>Ascomycota</taxon>
        <taxon>Pezizomycotina</taxon>
        <taxon>Sordariomycetes</taxon>
        <taxon>Hypocreomycetidae</taxon>
        <taxon>Hypocreales</taxon>
        <taxon>Nectriaceae</taxon>
        <taxon>Dactylonectria</taxon>
    </lineage>
</organism>
<feature type="region of interest" description="Disordered" evidence="2">
    <location>
        <begin position="1"/>
        <end position="24"/>
    </location>
</feature>
<feature type="coiled-coil region" evidence="1">
    <location>
        <begin position="906"/>
        <end position="933"/>
    </location>
</feature>
<feature type="compositionally biased region" description="Basic and acidic residues" evidence="2">
    <location>
        <begin position="171"/>
        <end position="185"/>
    </location>
</feature>
<evidence type="ECO:0000313" key="7">
    <source>
        <dbReference type="Proteomes" id="UP000738349"/>
    </source>
</evidence>
<dbReference type="PANTHER" id="PTHR32046">
    <property type="entry name" value="G DOMAIN-CONTAINING PROTEIN"/>
    <property type="match status" value="1"/>
</dbReference>
<dbReference type="AlphaFoldDB" id="A0A9P9FTK9"/>
<dbReference type="OrthoDB" id="8954335at2759"/>
<protein>
    <recommendedName>
        <fullName evidence="8">G domain-containing protein</fullName>
    </recommendedName>
</protein>
<evidence type="ECO:0000259" key="4">
    <source>
        <dbReference type="Pfam" id="PF24676"/>
    </source>
</evidence>
<dbReference type="InterPro" id="IPR058519">
    <property type="entry name" value="DUF8206"/>
</dbReference>
<dbReference type="Gene3D" id="3.40.50.300">
    <property type="entry name" value="P-loop containing nucleotide triphosphate hydrolases"/>
    <property type="match status" value="1"/>
</dbReference>
<feature type="domain" description="SNTX MACPF/CDC-like" evidence="3">
    <location>
        <begin position="18"/>
        <end position="174"/>
    </location>
</feature>
<keyword evidence="7" id="KW-1185">Reference proteome</keyword>
<dbReference type="Proteomes" id="UP000738349">
    <property type="component" value="Unassembled WGS sequence"/>
</dbReference>
<evidence type="ECO:0000259" key="3">
    <source>
        <dbReference type="Pfam" id="PF24674"/>
    </source>
</evidence>
<feature type="region of interest" description="Disordered" evidence="2">
    <location>
        <begin position="171"/>
        <end position="201"/>
    </location>
</feature>
<feature type="domain" description="DUF8206" evidence="5">
    <location>
        <begin position="955"/>
        <end position="1043"/>
    </location>
</feature>
<accession>A0A9P9FTK9</accession>
<evidence type="ECO:0000259" key="5">
    <source>
        <dbReference type="Pfam" id="PF26633"/>
    </source>
</evidence>
<keyword evidence="1" id="KW-0175">Coiled coil</keyword>